<dbReference type="STRING" id="1223515.B842_02070"/>
<organism evidence="2 3">
    <name type="scientific">Corynebacterium humireducens NBRC 106098 = DSM 45392</name>
    <dbReference type="NCBI Taxonomy" id="1223515"/>
    <lineage>
        <taxon>Bacteria</taxon>
        <taxon>Bacillati</taxon>
        <taxon>Actinomycetota</taxon>
        <taxon>Actinomycetes</taxon>
        <taxon>Mycobacteriales</taxon>
        <taxon>Corynebacteriaceae</taxon>
        <taxon>Corynebacterium</taxon>
    </lineage>
</organism>
<evidence type="ECO:0000313" key="3">
    <source>
        <dbReference type="Proteomes" id="UP000031524"/>
    </source>
</evidence>
<feature type="region of interest" description="Disordered" evidence="1">
    <location>
        <begin position="32"/>
        <end position="76"/>
    </location>
</feature>
<dbReference type="OrthoDB" id="4421812at2"/>
<dbReference type="Proteomes" id="UP000031524">
    <property type="component" value="Chromosome"/>
</dbReference>
<feature type="compositionally biased region" description="Low complexity" evidence="1">
    <location>
        <begin position="37"/>
        <end position="47"/>
    </location>
</feature>
<dbReference type="KEGG" id="chm:B842_02070"/>
<accession>A0A0B5D5B7</accession>
<evidence type="ECO:0000256" key="1">
    <source>
        <dbReference type="SAM" id="MobiDB-lite"/>
    </source>
</evidence>
<name>A0A0B5D5B7_9CORY</name>
<protein>
    <submittedName>
        <fullName evidence="2">Uncharacterized protein</fullName>
    </submittedName>
</protein>
<evidence type="ECO:0000313" key="2">
    <source>
        <dbReference type="EMBL" id="AJE32267.1"/>
    </source>
</evidence>
<gene>
    <name evidence="2" type="ORF">B842_02070</name>
</gene>
<keyword evidence="3" id="KW-1185">Reference proteome</keyword>
<reference evidence="2 3" key="1">
    <citation type="submission" date="2013-04" db="EMBL/GenBank/DDBJ databases">
        <title>Complete genome sequence of Corynebacterium humireducens DSM 45392(T), isolated from a wastewater-fed microbial fuel cell.</title>
        <authorList>
            <person name="Ruckert C."/>
            <person name="Albersmeier A."/>
            <person name="Kalinowski J."/>
        </authorList>
    </citation>
    <scope>NUCLEOTIDE SEQUENCE [LARGE SCALE GENOMIC DNA]</scope>
    <source>
        <strain evidence="3">MFC-5</strain>
    </source>
</reference>
<dbReference type="HOGENOM" id="CLU_2583779_0_0_11"/>
<dbReference type="RefSeq" id="WP_040084919.1">
    <property type="nucleotide sequence ID" value="NZ_BCSU01000004.1"/>
</dbReference>
<dbReference type="EMBL" id="CP005286">
    <property type="protein sequence ID" value="AJE32267.1"/>
    <property type="molecule type" value="Genomic_DNA"/>
</dbReference>
<dbReference type="AlphaFoldDB" id="A0A0B5D5B7"/>
<proteinExistence type="predicted"/>
<sequence>MEFEEFAKQFRQRTTQRMMEFEKALAAAQQRVEHAVAAPAPRRTPPASQTSPQAEQPLRTRRGAARGQVQGLLRKG</sequence>